<gene>
    <name evidence="2" type="ORF">EEJ31_10930</name>
</gene>
<evidence type="ECO:0000256" key="1">
    <source>
        <dbReference type="SAM" id="Phobius"/>
    </source>
</evidence>
<keyword evidence="1" id="KW-0812">Transmembrane</keyword>
<protein>
    <submittedName>
        <fullName evidence="2">Uncharacterized protein</fullName>
    </submittedName>
</protein>
<sequence length="88" mass="9817">MRHCTFTRLNLVRGIVKVVIALGLGVLGVGFLQAGFTFGWAFFPLAGSQSLIVAFYAWSVLKYRRRTIRCAMRCVEEVPDESSCPTTE</sequence>
<reference evidence="2 3" key="1">
    <citation type="submission" date="2018-11" db="EMBL/GenBank/DDBJ databases">
        <title>Cryobacterium sp. nov., isolated from rhizosphere soil of lettuce.</title>
        <authorList>
            <person name="Wang Y."/>
        </authorList>
    </citation>
    <scope>NUCLEOTIDE SEQUENCE [LARGE SCALE GENOMIC DNA]</scope>
    <source>
        <strain evidence="2 3">NEAU-85</strain>
    </source>
</reference>
<feature type="transmembrane region" description="Helical" evidence="1">
    <location>
        <begin position="12"/>
        <end position="32"/>
    </location>
</feature>
<keyword evidence="1" id="KW-0472">Membrane</keyword>
<accession>A0A3M8L1A3</accession>
<evidence type="ECO:0000313" key="3">
    <source>
        <dbReference type="Proteomes" id="UP000279859"/>
    </source>
</evidence>
<keyword evidence="3" id="KW-1185">Reference proteome</keyword>
<dbReference type="EMBL" id="RDSR01000019">
    <property type="protein sequence ID" value="RNE59136.1"/>
    <property type="molecule type" value="Genomic_DNA"/>
</dbReference>
<keyword evidence="1" id="KW-1133">Transmembrane helix</keyword>
<comment type="caution">
    <text evidence="2">The sequence shown here is derived from an EMBL/GenBank/DDBJ whole genome shotgun (WGS) entry which is preliminary data.</text>
</comment>
<proteinExistence type="predicted"/>
<organism evidence="2 3">
    <name type="scientific">Cryobacterium tepidiphilum</name>
    <dbReference type="NCBI Taxonomy" id="2486026"/>
    <lineage>
        <taxon>Bacteria</taxon>
        <taxon>Bacillati</taxon>
        <taxon>Actinomycetota</taxon>
        <taxon>Actinomycetes</taxon>
        <taxon>Micrococcales</taxon>
        <taxon>Microbacteriaceae</taxon>
        <taxon>Cryobacterium</taxon>
    </lineage>
</organism>
<dbReference type="Proteomes" id="UP000279859">
    <property type="component" value="Unassembled WGS sequence"/>
</dbReference>
<evidence type="ECO:0000313" key="2">
    <source>
        <dbReference type="EMBL" id="RNE59136.1"/>
    </source>
</evidence>
<name>A0A3M8L1A3_9MICO</name>
<feature type="transmembrane region" description="Helical" evidence="1">
    <location>
        <begin position="38"/>
        <end position="59"/>
    </location>
</feature>
<dbReference type="AlphaFoldDB" id="A0A3M8L1A3"/>